<feature type="region of interest" description="Disordered" evidence="3">
    <location>
        <begin position="1985"/>
        <end position="2025"/>
    </location>
</feature>
<feature type="region of interest" description="Disordered" evidence="3">
    <location>
        <begin position="1250"/>
        <end position="1292"/>
    </location>
</feature>
<feature type="compositionally biased region" description="Low complexity" evidence="3">
    <location>
        <begin position="1188"/>
        <end position="1213"/>
    </location>
</feature>
<evidence type="ECO:0000256" key="2">
    <source>
        <dbReference type="ARBA" id="ARBA00022786"/>
    </source>
</evidence>
<keyword evidence="6" id="KW-1185">Reference proteome</keyword>
<dbReference type="PANTHER" id="PTHR46116">
    <property type="entry name" value="(E3-INDEPENDENT) E2 UBIQUITIN-CONJUGATING ENZYME"/>
    <property type="match status" value="1"/>
</dbReference>
<feature type="compositionally biased region" description="Low complexity" evidence="3">
    <location>
        <begin position="1708"/>
        <end position="1731"/>
    </location>
</feature>
<evidence type="ECO:0000313" key="5">
    <source>
        <dbReference type="EMBL" id="KAJ4460060.1"/>
    </source>
</evidence>
<dbReference type="Pfam" id="PF00179">
    <property type="entry name" value="UQ_con"/>
    <property type="match status" value="1"/>
</dbReference>
<dbReference type="InterPro" id="IPR000608">
    <property type="entry name" value="UBC"/>
</dbReference>
<feature type="compositionally biased region" description="Low complexity" evidence="3">
    <location>
        <begin position="2013"/>
        <end position="2025"/>
    </location>
</feature>
<dbReference type="Gene3D" id="3.10.110.10">
    <property type="entry name" value="Ubiquitin Conjugating Enzyme"/>
    <property type="match status" value="1"/>
</dbReference>
<feature type="compositionally biased region" description="Basic and acidic residues" evidence="3">
    <location>
        <begin position="426"/>
        <end position="441"/>
    </location>
</feature>
<dbReference type="InterPro" id="IPR016135">
    <property type="entry name" value="UBQ-conjugating_enzyme/RWD"/>
</dbReference>
<dbReference type="Pfam" id="PF23046">
    <property type="entry name" value="tSH3-B_UBE2O"/>
    <property type="match status" value="1"/>
</dbReference>
<feature type="region of interest" description="Disordered" evidence="3">
    <location>
        <begin position="1495"/>
        <end position="1633"/>
    </location>
</feature>
<feature type="compositionally biased region" description="Low complexity" evidence="3">
    <location>
        <begin position="1985"/>
        <end position="1996"/>
    </location>
</feature>
<name>A0ABQ8ULJ2_9EUKA</name>
<dbReference type="InterPro" id="IPR057735">
    <property type="entry name" value="UBE2O-like_tSH3-B"/>
</dbReference>
<dbReference type="InterPro" id="IPR024755">
    <property type="entry name" value="cpYpsA"/>
</dbReference>
<dbReference type="PANTHER" id="PTHR46116:SF15">
    <property type="entry name" value="(E3-INDEPENDENT) E2 UBIQUITIN-CONJUGATING ENZYME"/>
    <property type="match status" value="1"/>
</dbReference>
<feature type="compositionally biased region" description="Pro residues" evidence="3">
    <location>
        <begin position="1997"/>
        <end position="2012"/>
    </location>
</feature>
<dbReference type="EMBL" id="JAPMOS010000015">
    <property type="protein sequence ID" value="KAJ4460060.1"/>
    <property type="molecule type" value="Genomic_DNA"/>
</dbReference>
<feature type="compositionally biased region" description="Acidic residues" evidence="3">
    <location>
        <begin position="1253"/>
        <end position="1281"/>
    </location>
</feature>
<evidence type="ECO:0000256" key="1">
    <source>
        <dbReference type="ARBA" id="ARBA00022679"/>
    </source>
</evidence>
<proteinExistence type="predicted"/>
<feature type="compositionally biased region" description="Low complexity" evidence="3">
    <location>
        <begin position="1678"/>
        <end position="1700"/>
    </location>
</feature>
<feature type="region of interest" description="Disordered" evidence="3">
    <location>
        <begin position="839"/>
        <end position="946"/>
    </location>
</feature>
<feature type="compositionally biased region" description="Acidic residues" evidence="3">
    <location>
        <begin position="907"/>
        <end position="938"/>
    </location>
</feature>
<evidence type="ECO:0000256" key="3">
    <source>
        <dbReference type="SAM" id="MobiDB-lite"/>
    </source>
</evidence>
<dbReference type="SMART" id="SM00212">
    <property type="entry name" value="UBCc"/>
    <property type="match status" value="1"/>
</dbReference>
<organism evidence="5 6">
    <name type="scientific">Paratrimastix pyriformis</name>
    <dbReference type="NCBI Taxonomy" id="342808"/>
    <lineage>
        <taxon>Eukaryota</taxon>
        <taxon>Metamonada</taxon>
        <taxon>Preaxostyla</taxon>
        <taxon>Paratrimastigidae</taxon>
        <taxon>Paratrimastix</taxon>
    </lineage>
</organism>
<dbReference type="Pfam" id="PF12694">
    <property type="entry name" value="cpYpsA"/>
    <property type="match status" value="1"/>
</dbReference>
<dbReference type="SUPFAM" id="SSF102405">
    <property type="entry name" value="MCP/YpsA-like"/>
    <property type="match status" value="1"/>
</dbReference>
<reference evidence="5" key="1">
    <citation type="journal article" date="2022" name="bioRxiv">
        <title>Genomics of Preaxostyla Flagellates Illuminates Evolutionary Transitions and the Path Towards Mitochondrial Loss.</title>
        <authorList>
            <person name="Novak L.V.F."/>
            <person name="Treitli S.C."/>
            <person name="Pyrih J."/>
            <person name="Halakuc P."/>
            <person name="Pipaliya S.V."/>
            <person name="Vacek V."/>
            <person name="Brzon O."/>
            <person name="Soukal P."/>
            <person name="Eme L."/>
            <person name="Dacks J.B."/>
            <person name="Karnkowska A."/>
            <person name="Elias M."/>
            <person name="Hampl V."/>
        </authorList>
    </citation>
    <scope>NUCLEOTIDE SEQUENCE</scope>
    <source>
        <strain evidence="5">RCP-MX</strain>
    </source>
</reference>
<keyword evidence="1" id="KW-0808">Transferase</keyword>
<dbReference type="SUPFAM" id="SSF54495">
    <property type="entry name" value="UBC-like"/>
    <property type="match status" value="1"/>
</dbReference>
<keyword evidence="2" id="KW-0833">Ubl conjugation pathway</keyword>
<feature type="domain" description="UBC core" evidence="4">
    <location>
        <begin position="1784"/>
        <end position="1948"/>
    </location>
</feature>
<feature type="compositionally biased region" description="Basic and acidic residues" evidence="3">
    <location>
        <begin position="1509"/>
        <end position="1519"/>
    </location>
</feature>
<dbReference type="Proteomes" id="UP001141327">
    <property type="component" value="Unassembled WGS sequence"/>
</dbReference>
<protein>
    <submittedName>
        <fullName evidence="5">Ubiquitin-conjugating enzyme</fullName>
    </submittedName>
</protein>
<feature type="region of interest" description="Disordered" evidence="3">
    <location>
        <begin position="1172"/>
        <end position="1213"/>
    </location>
</feature>
<feature type="compositionally biased region" description="Pro residues" evidence="3">
    <location>
        <begin position="714"/>
        <end position="725"/>
    </location>
</feature>
<feature type="compositionally biased region" description="Acidic residues" evidence="3">
    <location>
        <begin position="1532"/>
        <end position="1564"/>
    </location>
</feature>
<feature type="region of interest" description="Disordered" evidence="3">
    <location>
        <begin position="287"/>
        <end position="326"/>
    </location>
</feature>
<dbReference type="PROSITE" id="PS50127">
    <property type="entry name" value="UBC_2"/>
    <property type="match status" value="1"/>
</dbReference>
<feature type="compositionally biased region" description="Low complexity" evidence="3">
    <location>
        <begin position="696"/>
        <end position="713"/>
    </location>
</feature>
<evidence type="ECO:0000259" key="4">
    <source>
        <dbReference type="PROSITE" id="PS50127"/>
    </source>
</evidence>
<feature type="compositionally biased region" description="Pro residues" evidence="3">
    <location>
        <begin position="289"/>
        <end position="298"/>
    </location>
</feature>
<accession>A0ABQ8ULJ2</accession>
<evidence type="ECO:0000313" key="6">
    <source>
        <dbReference type="Proteomes" id="UP001141327"/>
    </source>
</evidence>
<feature type="compositionally biased region" description="Pro residues" evidence="3">
    <location>
        <begin position="1172"/>
        <end position="1184"/>
    </location>
</feature>
<feature type="region of interest" description="Disordered" evidence="3">
    <location>
        <begin position="589"/>
        <end position="623"/>
    </location>
</feature>
<feature type="compositionally biased region" description="Pro residues" evidence="3">
    <location>
        <begin position="308"/>
        <end position="318"/>
    </location>
</feature>
<feature type="compositionally biased region" description="Gly residues" evidence="3">
    <location>
        <begin position="1597"/>
        <end position="1607"/>
    </location>
</feature>
<feature type="region of interest" description="Disordered" evidence="3">
    <location>
        <begin position="1667"/>
        <end position="1746"/>
    </location>
</feature>
<comment type="caution">
    <text evidence="5">The sequence shown here is derived from an EMBL/GenBank/DDBJ whole genome shotgun (WGS) entry which is preliminary data.</text>
</comment>
<dbReference type="Gene3D" id="3.40.50.450">
    <property type="match status" value="1"/>
</dbReference>
<gene>
    <name evidence="5" type="ORF">PAPYR_3778</name>
</gene>
<feature type="region of interest" description="Disordered" evidence="3">
    <location>
        <begin position="695"/>
        <end position="725"/>
    </location>
</feature>
<feature type="region of interest" description="Disordered" evidence="3">
    <location>
        <begin position="416"/>
        <end position="442"/>
    </location>
</feature>
<dbReference type="CDD" id="cd23837">
    <property type="entry name" value="UBCc_UBE2O"/>
    <property type="match status" value="1"/>
</dbReference>
<feature type="region of interest" description="Disordered" evidence="3">
    <location>
        <begin position="991"/>
        <end position="1015"/>
    </location>
</feature>
<sequence>MPRLFYEDLVRHPHTGLLGVVSAIGGETAAEGDLLPQEGEVLVNWLRHPPTVEKIDDLKLVYRSVIPSDLVKYVEPDSQLSAFAVQAHAAAPSGGIVQASPLPSPTTELLQEQIRSIQGSRVSATHPATRSRHPTDQVGTVVGVELFLDLRFLRGSNLVKNVTADRIQLMSPFHEEAVVIHKRWIGIVEECLFDVTVRFPSGAVCLSSGDDIWRDYEHVESFWDGLFVPGQEVTLKGGAQSRVRWLTNPHMFKLPHRGQHGVVIGVVVTGVYCRWLSSHKRCLAASPGSPSPFQPPVPHHATITLPHQPVPAKPPAPPDAGAAPSEEYPVPVAEVTPLVYLDPFRHQLGDVVICNPDVRYPTWDFYQEFGLPPPAPAPVDAATATATSTATAPAPAVAPLARTNRSRTHVLGGAAGRLAKGKRAQAKREKKEREQRERRMEVSNLTATVEGIQALVDVLWMDGHRSQVWSNDLLPEDHSGEHDFVPGDFVYRLRGDLPAQPDGAAGAAGGAEAPADERLYQVVTVDAANRTAVIVPALQLAPPASAPPASGAFSFAAPPEVPFLRQALFRTAPPPPPAPGALEEVPAPSLCMAAPGPRSRKGRHASAKPALPPPTSEAPGPLSHADEMEALRRHVEAHRPPWLDLPLPEPPALSGCFECSCYDIVESTERSFRLGDMVMLYSRDVVLVDGSPAPPADGAAPAPAADAPAAVPFGPEPPPGLIPGIPPSLHAQLGTALDRLVSSLAGMMGRMNPDMRNRMTVSVQPETGAPATVLPIEQLVRLAAGAEGDPTAVVHRLGSLRDPVAPPAPPPGSDLWIGQVVALGLGQVLVAWYLLPPQKPESAQEGDDEGDDEGEEGEEGDEDDEDEDDDDAEEEEEEEEEEEAPAARKEARGGSFSSVPHRRRDEDADEDEEDEDGGDEDEDEDDGEEGEEDEEDEEGRQWMKSRETPELLRLLAQRGVQRWSPPAHWLPLAKQHEEDARARRSFEALADAAKSVPPASPAHPATTSPAPATPKRATANLREVTLLSGGQTGVDRAALDAALALRLPCEGWCPQGRLAEDGPLAPRYPLRETPSADVDQRTEWNVRDSEAVLILAAEPLAGGTALTRQCAQRLGRPLLVMDPARAHAVVLRAWLAAGRYSRLDVAGPRESEAPGIYAQALAFLKSVFPPPDPAAAPTGSPPQPSRTVATPSTSPPGAAAPSSAAPAAASVGPAGNPAGRLGRLAVGQRSLLVARGLGAVLEWASVESVAPVDVDEEDEGAGGGEEDDGGEEGEEGDEADQEQNRDEAVSARVQDSLTGNIFATLIGDLDRYRVPMAGLQTRSLPDLCPPPPAAQPPISVAIRVLREDALSRTAPYPVAMAGPHTFAGDAWLPGRPTPEEDVPQYDYDPAEVWAQDLDPDWGYMEGWRHAARLPGPIHRRFFGARPPLNRQWRAGPAEDWVDPDTDPETAEWGVATRRAMAAGLGGWPDEEWGAVLGARGQTMLEGRLVRDRADRHLPGDDADQEAEGPEGKGATEAKKEAKRKKKRRAAENEDEGGDGEEEEGEEEEEEGDEEEEDEGEEYDEWAQSSLRRRASGFGLLSRTRRSMAPPQPPGGRAPSGGGQGPEGPGAETEADRAMPDLHTPQGVLLPPPALLRPTLATSHAQPWMGALSFLDRIARDLTPAAAGTRQAERLREGAAAIAEPPSASPQAPAPAAAAPPAAAPSPVPSSQAPSSVARSPAAPSPASLPTATPSPSPAPSLTTSAATPAPAAPLFMAAVEPFGTVPELPDHRYAETPVGRVSAGAVRREWATLREGLRPGAGGWPSIVVRVSEQRMDLLRAMIVGPGRTPYEDGVFFFDIRLPDSFPRDPPEVSFLSCTRDRLNPNLYTDGKVCLSVLNTWDGTSVERWHPGQSTLLQVLLSIQGLVLNEAPFYNEAGFERHLSDPAFAERAMQYNENALLLTMETLTVTIPAPPVGFGEIVRALYLDVRAPLLRRLEGMLAEGPATATATCTAPARRPPPAPRPHPQPRSPAPSTTTAAAPAPLIAAPTRGFKLRLKALVARLGPMLAALQPPAQPSQGEP</sequence>
<feature type="compositionally biased region" description="Acidic residues" evidence="3">
    <location>
        <begin position="844"/>
        <end position="884"/>
    </location>
</feature>